<name>A0A174SIT7_BACT4</name>
<protein>
    <recommendedName>
        <fullName evidence="7">DUF4959 domain-containing protein</fullName>
    </recommendedName>
</protein>
<feature type="domain" description="DUF5000" evidence="3">
    <location>
        <begin position="262"/>
        <end position="396"/>
    </location>
</feature>
<feature type="domain" description="DUF5126" evidence="4">
    <location>
        <begin position="123"/>
        <end position="225"/>
    </location>
</feature>
<reference evidence="5 6" key="1">
    <citation type="submission" date="2015-09" db="EMBL/GenBank/DDBJ databases">
        <authorList>
            <consortium name="Pathogen Informatics"/>
        </authorList>
    </citation>
    <scope>NUCLEOTIDE SEQUENCE [LARGE SCALE GENOMIC DNA]</scope>
    <source>
        <strain evidence="5 6">2789STDY5834945</strain>
    </source>
</reference>
<accession>A0A174SIT7</accession>
<dbReference type="Proteomes" id="UP000095541">
    <property type="component" value="Unassembled WGS sequence"/>
</dbReference>
<evidence type="ECO:0000313" key="5">
    <source>
        <dbReference type="EMBL" id="CUP94449.1"/>
    </source>
</evidence>
<dbReference type="EMBL" id="CZBI01000003">
    <property type="protein sequence ID" value="CUP94449.1"/>
    <property type="molecule type" value="Genomic_DNA"/>
</dbReference>
<dbReference type="Gene3D" id="2.60.120.260">
    <property type="entry name" value="Galactose-binding domain-like"/>
    <property type="match status" value="1"/>
</dbReference>
<evidence type="ECO:0000256" key="1">
    <source>
        <dbReference type="SAM" id="SignalP"/>
    </source>
</evidence>
<dbReference type="Pfam" id="PF16323">
    <property type="entry name" value="DUF4959"/>
    <property type="match status" value="1"/>
</dbReference>
<dbReference type="InterPro" id="IPR032527">
    <property type="entry name" value="DUF4959"/>
</dbReference>
<gene>
    <name evidence="5" type="ORF">ERS852557_02182</name>
</gene>
<proteinExistence type="predicted"/>
<dbReference type="AlphaFoldDB" id="A0A174SIT7"/>
<feature type="signal peptide" evidence="1">
    <location>
        <begin position="1"/>
        <end position="21"/>
    </location>
</feature>
<evidence type="ECO:0008006" key="7">
    <source>
        <dbReference type="Google" id="ProtNLM"/>
    </source>
</evidence>
<feature type="chain" id="PRO_5008032805" description="DUF4959 domain-containing protein" evidence="1">
    <location>
        <begin position="22"/>
        <end position="401"/>
    </location>
</feature>
<sequence>MISRKFTIWACGLLFVFGSCAEDMVKPIENDKDAPGTVQDVKTESLPGAVKFTYTLPSDPDLLYVLAKYTNKTGKVMEFRSSFYTNSVTVEGFGDTDTYKVELYTVDRSENRSQPQIVEVAPLTPPILSCYESLSVVSDFGGMTFEMDNKFKSDLAIYVCTPDELGDMVLAETFYSAREEIVYSVRGYDAVPRRFGIFLQDKYGNETDTLFTELTPIYERELDKTKFREMYLQNDSRVDSYDGKMEYVWNGRISKDGDSGGVGLHTGTGTKDGPAVFTFDLGVLAKLSRFALWAIQDEKHFYNDMSPRRYEVWGCATEPNPDGSWDQWVKLLDMENVKPSGSPIGILTEDDIEAAKIGDQANVPLDMPRVRYIRIKCLKNWSNNYNICFTELTFWGNDNEE</sequence>
<evidence type="ECO:0000259" key="3">
    <source>
        <dbReference type="Pfam" id="PF16391"/>
    </source>
</evidence>
<dbReference type="PROSITE" id="PS51257">
    <property type="entry name" value="PROKAR_LIPOPROTEIN"/>
    <property type="match status" value="1"/>
</dbReference>
<dbReference type="InterPro" id="IPR033431">
    <property type="entry name" value="DUF5126"/>
</dbReference>
<evidence type="ECO:0000259" key="2">
    <source>
        <dbReference type="Pfam" id="PF16323"/>
    </source>
</evidence>
<keyword evidence="1" id="KW-0732">Signal</keyword>
<evidence type="ECO:0000313" key="6">
    <source>
        <dbReference type="Proteomes" id="UP000095541"/>
    </source>
</evidence>
<feature type="domain" description="DUF4959" evidence="2">
    <location>
        <begin position="19"/>
        <end position="122"/>
    </location>
</feature>
<dbReference type="Pfam" id="PF17166">
    <property type="entry name" value="DUF5126"/>
    <property type="match status" value="1"/>
</dbReference>
<dbReference type="Pfam" id="PF16391">
    <property type="entry name" value="DUF5000"/>
    <property type="match status" value="1"/>
</dbReference>
<organism evidence="5 6">
    <name type="scientific">Bacteroides thetaiotaomicron</name>
    <dbReference type="NCBI Taxonomy" id="818"/>
    <lineage>
        <taxon>Bacteria</taxon>
        <taxon>Pseudomonadati</taxon>
        <taxon>Bacteroidota</taxon>
        <taxon>Bacteroidia</taxon>
        <taxon>Bacteroidales</taxon>
        <taxon>Bacteroidaceae</taxon>
        <taxon>Bacteroides</taxon>
    </lineage>
</organism>
<evidence type="ECO:0000259" key="4">
    <source>
        <dbReference type="Pfam" id="PF17166"/>
    </source>
</evidence>
<dbReference type="InterPro" id="IPR032164">
    <property type="entry name" value="DUF5000"/>
</dbReference>
<dbReference type="RefSeq" id="WP_055218689.1">
    <property type="nucleotide sequence ID" value="NZ_CZBI01000003.1"/>
</dbReference>